<dbReference type="STRING" id="762903.Pedsa_0271"/>
<evidence type="ECO:0008006" key="4">
    <source>
        <dbReference type="Google" id="ProtNLM"/>
    </source>
</evidence>
<organism evidence="2 3">
    <name type="scientific">Pseudopedobacter saltans (strain ATCC 51119 / DSM 12145 / JCM 21818 / CCUG 39354 / LMG 10337 / NBRC 100064 / NCIMB 13643)</name>
    <name type="common">Pedobacter saltans</name>
    <dbReference type="NCBI Taxonomy" id="762903"/>
    <lineage>
        <taxon>Bacteria</taxon>
        <taxon>Pseudomonadati</taxon>
        <taxon>Bacteroidota</taxon>
        <taxon>Sphingobacteriia</taxon>
        <taxon>Sphingobacteriales</taxon>
        <taxon>Sphingobacteriaceae</taxon>
        <taxon>Pseudopedobacter</taxon>
    </lineage>
</organism>
<reference evidence="3" key="2">
    <citation type="submission" date="2011-02" db="EMBL/GenBank/DDBJ databases">
        <title>The complete genome of Pedobacter saltans DSM 12145.</title>
        <authorList>
            <consortium name="US DOE Joint Genome Institute (JGI-PGF)"/>
            <person name="Lucas S."/>
            <person name="Copeland A."/>
            <person name="Lapidus A."/>
            <person name="Bruce D."/>
            <person name="Goodwin L."/>
            <person name="Pitluck S."/>
            <person name="Kyrpides N."/>
            <person name="Mavromatis K."/>
            <person name="Pagani I."/>
            <person name="Ivanova N."/>
            <person name="Ovchinnikova G."/>
            <person name="Lu M."/>
            <person name="Detter J.C."/>
            <person name="Han C."/>
            <person name="Land M."/>
            <person name="Hauser L."/>
            <person name="Markowitz V."/>
            <person name="Cheng J.-F."/>
            <person name="Hugenholtz P."/>
            <person name="Woyke T."/>
            <person name="Wu D."/>
            <person name="Tindall B."/>
            <person name="Pomrenke H.G."/>
            <person name="Brambilla E."/>
            <person name="Klenk H.-P."/>
            <person name="Eisen J.A."/>
        </authorList>
    </citation>
    <scope>NUCLEOTIDE SEQUENCE [LARGE SCALE GENOMIC DNA]</scope>
    <source>
        <strain evidence="3">ATCC 51119 / DSM 12145 / JCM 21818 / LMG 10337 / NBRC 100064 / NCIMB 13643</strain>
    </source>
</reference>
<feature type="transmembrane region" description="Helical" evidence="1">
    <location>
        <begin position="12"/>
        <end position="29"/>
    </location>
</feature>
<reference evidence="2 3" key="1">
    <citation type="journal article" date="2011" name="Stand. Genomic Sci.">
        <title>Complete genome sequence of the gliding, heparinolytic Pedobacter saltans type strain (113).</title>
        <authorList>
            <person name="Liolios K."/>
            <person name="Sikorski J."/>
            <person name="Lu M."/>
            <person name="Nolan M."/>
            <person name="Lapidus A."/>
            <person name="Lucas S."/>
            <person name="Hammon N."/>
            <person name="Deshpande S."/>
            <person name="Cheng J.F."/>
            <person name="Tapia R."/>
            <person name="Han C."/>
            <person name="Goodwin L."/>
            <person name="Pitluck S."/>
            <person name="Huntemann M."/>
            <person name="Ivanova N."/>
            <person name="Pagani I."/>
            <person name="Mavromatis K."/>
            <person name="Ovchinikova G."/>
            <person name="Pati A."/>
            <person name="Chen A."/>
            <person name="Palaniappan K."/>
            <person name="Land M."/>
            <person name="Hauser L."/>
            <person name="Brambilla E.M."/>
            <person name="Kotsyurbenko O."/>
            <person name="Rohde M."/>
            <person name="Tindall B.J."/>
            <person name="Abt B."/>
            <person name="Goker M."/>
            <person name="Detter J.C."/>
            <person name="Woyke T."/>
            <person name="Bristow J."/>
            <person name="Eisen J.A."/>
            <person name="Markowitz V."/>
            <person name="Hugenholtz P."/>
            <person name="Klenk H.P."/>
            <person name="Kyrpides N.C."/>
        </authorList>
    </citation>
    <scope>NUCLEOTIDE SEQUENCE [LARGE SCALE GENOMIC DNA]</scope>
    <source>
        <strain evidence="3">ATCC 51119 / DSM 12145 / JCM 21818 / LMG 10337 / NBRC 100064 / NCIMB 13643</strain>
    </source>
</reference>
<keyword evidence="1" id="KW-1133">Transmembrane helix</keyword>
<proteinExistence type="predicted"/>
<dbReference type="AlphaFoldDB" id="F0SEJ1"/>
<dbReference type="Proteomes" id="UP000000310">
    <property type="component" value="Chromosome"/>
</dbReference>
<accession>F0SEJ1</accession>
<evidence type="ECO:0000256" key="1">
    <source>
        <dbReference type="SAM" id="Phobius"/>
    </source>
</evidence>
<keyword evidence="1" id="KW-0472">Membrane</keyword>
<keyword evidence="1" id="KW-0812">Transmembrane</keyword>
<dbReference type="KEGG" id="psn:Pedsa_0271"/>
<evidence type="ECO:0000313" key="2">
    <source>
        <dbReference type="EMBL" id="ADY50856.1"/>
    </source>
</evidence>
<keyword evidence="3" id="KW-1185">Reference proteome</keyword>
<feature type="transmembrane region" description="Helical" evidence="1">
    <location>
        <begin position="41"/>
        <end position="59"/>
    </location>
</feature>
<sequence length="63" mass="7396">MKERLNKERLVFVSIIFSVLLTFPVLSISNRSIFIGGIPLLYIYLFGVWLLLIIALFLFSKRY</sequence>
<protein>
    <recommendedName>
        <fullName evidence="4">DUF3311 domain-containing protein</fullName>
    </recommendedName>
</protein>
<name>F0SEJ1_PSESL</name>
<dbReference type="HOGENOM" id="CLU_191399_1_1_10"/>
<dbReference type="EMBL" id="CP002545">
    <property type="protein sequence ID" value="ADY50856.1"/>
    <property type="molecule type" value="Genomic_DNA"/>
</dbReference>
<gene>
    <name evidence="2" type="ordered locus">Pedsa_0271</name>
</gene>
<evidence type="ECO:0000313" key="3">
    <source>
        <dbReference type="Proteomes" id="UP000000310"/>
    </source>
</evidence>